<comment type="caution">
    <text evidence="1">The sequence shown here is derived from an EMBL/GenBank/DDBJ whole genome shotgun (WGS) entry which is preliminary data.</text>
</comment>
<sequence>MSDVYFGTDFFADLERMQRQLSGLFDGLPSSLRSTSVGTFPRINVGSTDDSIEIVAFAPGIDPSQLDITVDKGMLSIAGRRALPDGHEEAPDAASGATSSFSGGTRQYARERFSGAFRRVIELPQQADPDKVHARYVDGCLLISVGKRETSKPRAIRIQ</sequence>
<dbReference type="Proteomes" id="UP001055013">
    <property type="component" value="Unassembled WGS sequence"/>
</dbReference>
<keyword evidence="2" id="KW-1185">Reference proteome</keyword>
<evidence type="ECO:0000313" key="1">
    <source>
        <dbReference type="EMBL" id="GJH17532.1"/>
    </source>
</evidence>
<evidence type="ECO:0000313" key="2">
    <source>
        <dbReference type="Proteomes" id="UP001055013"/>
    </source>
</evidence>
<protein>
    <submittedName>
        <fullName evidence="1">Hsp20/alpha crystallin family protein</fullName>
    </submittedName>
</protein>
<accession>A0ACB5QRI7</accession>
<proteinExistence type="predicted"/>
<dbReference type="EMBL" id="BPUR01000006">
    <property type="protein sequence ID" value="GJH17532.1"/>
    <property type="molecule type" value="Genomic_DNA"/>
</dbReference>
<gene>
    <name evidence="1" type="ORF">CBA19CS22_13340</name>
</gene>
<organism evidence="1 2">
    <name type="scientific">Caballeronia novacaledonica</name>
    <dbReference type="NCBI Taxonomy" id="1544861"/>
    <lineage>
        <taxon>Bacteria</taxon>
        <taxon>Pseudomonadati</taxon>
        <taxon>Pseudomonadota</taxon>
        <taxon>Betaproteobacteria</taxon>
        <taxon>Burkholderiales</taxon>
        <taxon>Burkholderiaceae</taxon>
        <taxon>Caballeronia</taxon>
    </lineage>
</organism>
<name>A0ACB5QRI7_9BURK</name>
<reference evidence="1" key="1">
    <citation type="submission" date="2021-09" db="EMBL/GenBank/DDBJ databases">
        <title>Isolation and characterization of 3-chlorobenzoate degrading bacteria from soils in Shizuoka.</title>
        <authorList>
            <person name="Ifat A."/>
            <person name="Ogawa N."/>
            <person name="Kimbara K."/>
            <person name="Moriuchi R."/>
            <person name="Dohra H."/>
            <person name="Shintani M."/>
        </authorList>
    </citation>
    <scope>NUCLEOTIDE SEQUENCE</scope>
    <source>
        <strain evidence="1">19CS2-2</strain>
    </source>
</reference>